<reference evidence="2" key="1">
    <citation type="submission" date="2021-01" db="EMBL/GenBank/DDBJ databases">
        <title>Whole genome shotgun sequence of Rugosimonospora africana NBRC 104875.</title>
        <authorList>
            <person name="Komaki H."/>
            <person name="Tamura T."/>
        </authorList>
    </citation>
    <scope>NUCLEOTIDE SEQUENCE</scope>
    <source>
        <strain evidence="2">NBRC 104875</strain>
    </source>
</reference>
<organism evidence="2 3">
    <name type="scientific">Rugosimonospora africana</name>
    <dbReference type="NCBI Taxonomy" id="556532"/>
    <lineage>
        <taxon>Bacteria</taxon>
        <taxon>Bacillati</taxon>
        <taxon>Actinomycetota</taxon>
        <taxon>Actinomycetes</taxon>
        <taxon>Micromonosporales</taxon>
        <taxon>Micromonosporaceae</taxon>
        <taxon>Rugosimonospora</taxon>
    </lineage>
</organism>
<evidence type="ECO:0000313" key="3">
    <source>
        <dbReference type="Proteomes" id="UP000642748"/>
    </source>
</evidence>
<protein>
    <submittedName>
        <fullName evidence="2">Uncharacterized protein</fullName>
    </submittedName>
</protein>
<keyword evidence="1" id="KW-0472">Membrane</keyword>
<accession>A0A8J3QQM4</accession>
<dbReference type="Proteomes" id="UP000642748">
    <property type="component" value="Unassembled WGS sequence"/>
</dbReference>
<feature type="transmembrane region" description="Helical" evidence="1">
    <location>
        <begin position="89"/>
        <end position="114"/>
    </location>
</feature>
<feature type="transmembrane region" description="Helical" evidence="1">
    <location>
        <begin position="54"/>
        <end position="73"/>
    </location>
</feature>
<proteinExistence type="predicted"/>
<keyword evidence="1" id="KW-0812">Transmembrane</keyword>
<feature type="transmembrane region" description="Helical" evidence="1">
    <location>
        <begin position="120"/>
        <end position="140"/>
    </location>
</feature>
<dbReference type="AlphaFoldDB" id="A0A8J3QQM4"/>
<keyword evidence="3" id="KW-1185">Reference proteome</keyword>
<dbReference type="RefSeq" id="WP_203918380.1">
    <property type="nucleotide sequence ID" value="NZ_BONZ01000027.1"/>
</dbReference>
<gene>
    <name evidence="2" type="ORF">Raf01_29210</name>
</gene>
<evidence type="ECO:0000313" key="2">
    <source>
        <dbReference type="EMBL" id="GIH14749.1"/>
    </source>
</evidence>
<dbReference type="EMBL" id="BONZ01000027">
    <property type="protein sequence ID" value="GIH14749.1"/>
    <property type="molecule type" value="Genomic_DNA"/>
</dbReference>
<keyword evidence="1" id="KW-1133">Transmembrane helix</keyword>
<comment type="caution">
    <text evidence="2">The sequence shown here is derived from an EMBL/GenBank/DDBJ whole genome shotgun (WGS) entry which is preliminary data.</text>
</comment>
<evidence type="ECO:0000256" key="1">
    <source>
        <dbReference type="SAM" id="Phobius"/>
    </source>
</evidence>
<sequence length="158" mass="17086">MLPRDAQDSLDTIHRLQDRSIDEYVDHGFARRYVLPSALMVFVAFASFDLPGPWNTFAIALGLGLAAMVCVSWQRQARVHRRPTGLEQLYYLGAGIVFLVACVAFQVAAAVAAVKLGMPAHHTVAAAATALMVVATAYPARKALRAVARHAVAEDADR</sequence>
<name>A0A8J3QQM4_9ACTN</name>